<feature type="domain" description="Pili assembly chaperone N-terminal" evidence="1">
    <location>
        <begin position="25"/>
        <end position="131"/>
    </location>
</feature>
<accession>A0A2M9WHV8</accession>
<dbReference type="Pfam" id="PF00345">
    <property type="entry name" value="PapD_N"/>
    <property type="match status" value="1"/>
</dbReference>
<dbReference type="InterPro" id="IPR008962">
    <property type="entry name" value="PapD-like_sf"/>
</dbReference>
<sequence>MGFLIPVMGYSQANLEIWPVTLTSSSNKTPVLWIKNLSTKSSSLQIRVLNWKQKKNEDIYSEQNAVYPQPSFLVIGPAEQIPVRFFGIEEKGEKELSYKVVISELPVYSGVEKHKKNSISILMQYVIPFFVYQNNVSNLILPGSDGIPKEKHQIDISKIDGELYLKNMGVTHIKVDKLTLCNLKQNCQSKKMPVTYILPGSDRKLTQVNNKFESGYLKISSGNYKESFSY</sequence>
<dbReference type="InterPro" id="IPR050643">
    <property type="entry name" value="Periplasmic_pilus_chap"/>
</dbReference>
<dbReference type="GO" id="GO:0071555">
    <property type="term" value="P:cell wall organization"/>
    <property type="evidence" value="ECO:0007669"/>
    <property type="project" value="InterPro"/>
</dbReference>
<dbReference type="EMBL" id="PIQI01000007">
    <property type="protein sequence ID" value="PJZ07152.1"/>
    <property type="molecule type" value="Genomic_DNA"/>
</dbReference>
<dbReference type="AlphaFoldDB" id="A0A2M9WHV8"/>
<dbReference type="Proteomes" id="UP000232062">
    <property type="component" value="Unassembled WGS sequence"/>
</dbReference>
<evidence type="ECO:0000259" key="1">
    <source>
        <dbReference type="Pfam" id="PF00345"/>
    </source>
</evidence>
<organism evidence="2 3">
    <name type="scientific">Pantoea rodasii</name>
    <dbReference type="NCBI Taxonomy" id="1076549"/>
    <lineage>
        <taxon>Bacteria</taxon>
        <taxon>Pseudomonadati</taxon>
        <taxon>Pseudomonadota</taxon>
        <taxon>Gammaproteobacteria</taxon>
        <taxon>Enterobacterales</taxon>
        <taxon>Erwiniaceae</taxon>
        <taxon>Pantoea</taxon>
    </lineage>
</organism>
<dbReference type="InterPro" id="IPR013783">
    <property type="entry name" value="Ig-like_fold"/>
</dbReference>
<reference evidence="2 3" key="1">
    <citation type="submission" date="2017-11" db="EMBL/GenBank/DDBJ databases">
        <title>The genome sequence of Pantoea rodasii DSM 26611.</title>
        <authorList>
            <person name="Gao J."/>
            <person name="Mao X."/>
            <person name="Sun J."/>
        </authorList>
    </citation>
    <scope>NUCLEOTIDE SEQUENCE [LARGE SCALE GENOMIC DNA]</scope>
    <source>
        <strain evidence="2 3">DSM 26611</strain>
    </source>
</reference>
<dbReference type="PANTHER" id="PTHR30251:SF4">
    <property type="entry name" value="SLR1668 PROTEIN"/>
    <property type="match status" value="1"/>
</dbReference>
<dbReference type="STRING" id="1076549.HA45_21800"/>
<name>A0A2M9WHV8_9GAMM</name>
<evidence type="ECO:0000313" key="3">
    <source>
        <dbReference type="Proteomes" id="UP000232062"/>
    </source>
</evidence>
<dbReference type="Gene3D" id="2.60.40.10">
    <property type="entry name" value="Immunoglobulins"/>
    <property type="match status" value="1"/>
</dbReference>
<protein>
    <recommendedName>
        <fullName evidence="1">Pili assembly chaperone N-terminal domain-containing protein</fullName>
    </recommendedName>
</protein>
<gene>
    <name evidence="2" type="ORF">PRCB_02495</name>
</gene>
<dbReference type="PANTHER" id="PTHR30251">
    <property type="entry name" value="PILUS ASSEMBLY CHAPERONE"/>
    <property type="match status" value="1"/>
</dbReference>
<dbReference type="InterPro" id="IPR016147">
    <property type="entry name" value="Pili_assmbl_chaperone_N"/>
</dbReference>
<evidence type="ECO:0000313" key="2">
    <source>
        <dbReference type="EMBL" id="PJZ07152.1"/>
    </source>
</evidence>
<dbReference type="GO" id="GO:0030288">
    <property type="term" value="C:outer membrane-bounded periplasmic space"/>
    <property type="evidence" value="ECO:0007669"/>
    <property type="project" value="InterPro"/>
</dbReference>
<comment type="caution">
    <text evidence="2">The sequence shown here is derived from an EMBL/GenBank/DDBJ whole genome shotgun (WGS) entry which is preliminary data.</text>
</comment>
<keyword evidence="3" id="KW-1185">Reference proteome</keyword>
<dbReference type="SUPFAM" id="SSF49354">
    <property type="entry name" value="PapD-like"/>
    <property type="match status" value="1"/>
</dbReference>
<proteinExistence type="predicted"/>